<accession>A0ABU7KEU9</accession>
<organism evidence="6 7">
    <name type="scientific">Nocardiopsis codii</name>
    <dbReference type="NCBI Taxonomy" id="3065942"/>
    <lineage>
        <taxon>Bacteria</taxon>
        <taxon>Bacillati</taxon>
        <taxon>Actinomycetota</taxon>
        <taxon>Actinomycetes</taxon>
        <taxon>Streptosporangiales</taxon>
        <taxon>Nocardiopsidaceae</taxon>
        <taxon>Nocardiopsis</taxon>
    </lineage>
</organism>
<dbReference type="Proteomes" id="UP001356095">
    <property type="component" value="Unassembled WGS sequence"/>
</dbReference>
<evidence type="ECO:0000313" key="6">
    <source>
        <dbReference type="EMBL" id="MEE2040759.1"/>
    </source>
</evidence>
<evidence type="ECO:0000259" key="5">
    <source>
        <dbReference type="Pfam" id="PF03945"/>
    </source>
</evidence>
<gene>
    <name evidence="6" type="ORF">Q8791_26415</name>
</gene>
<evidence type="ECO:0000256" key="4">
    <source>
        <dbReference type="ARBA" id="ARBA00023026"/>
    </source>
</evidence>
<evidence type="ECO:0000256" key="1">
    <source>
        <dbReference type="ARBA" id="ARBA00007819"/>
    </source>
</evidence>
<keyword evidence="7" id="KW-1185">Reference proteome</keyword>
<protein>
    <submittedName>
        <fullName evidence="6">Insecticidal delta-endotoxin Cry8Ea1 family protein</fullName>
    </submittedName>
</protein>
<comment type="similarity">
    <text evidence="1">Belongs to the delta endotoxin family.</text>
</comment>
<feature type="domain" description="Pesticidal crystal protein" evidence="5">
    <location>
        <begin position="43"/>
        <end position="251"/>
    </location>
</feature>
<dbReference type="SUPFAM" id="SSF56849">
    <property type="entry name" value="delta-Endotoxin (insectocide), N-terminal domain"/>
    <property type="match status" value="1"/>
</dbReference>
<dbReference type="InterPro" id="IPR036716">
    <property type="entry name" value="Pest_crys_N_sf"/>
</dbReference>
<evidence type="ECO:0000256" key="2">
    <source>
        <dbReference type="ARBA" id="ARBA00022656"/>
    </source>
</evidence>
<dbReference type="PANTHER" id="PTHR37003:SF2">
    <property type="entry name" value="PESTICIDAL CRYSTAL PROTEIN N-TERMINAL DOMAIN-CONTAINING PROTEIN"/>
    <property type="match status" value="1"/>
</dbReference>
<evidence type="ECO:0000256" key="3">
    <source>
        <dbReference type="ARBA" id="ARBA00022969"/>
    </source>
</evidence>
<evidence type="ECO:0000313" key="7">
    <source>
        <dbReference type="Proteomes" id="UP001356095"/>
    </source>
</evidence>
<dbReference type="RefSeq" id="WP_330094521.1">
    <property type="nucleotide sequence ID" value="NZ_JAUZMY010000034.1"/>
</dbReference>
<dbReference type="Gene3D" id="2.80.10.50">
    <property type="match status" value="1"/>
</dbReference>
<keyword evidence="3" id="KW-0749">Sporulation</keyword>
<proteinExistence type="inferred from homology"/>
<name>A0ABU7KEU9_9ACTN</name>
<sequence length="692" mass="76837">MSQHRQETENKTWDVSPVVEPVGDDIDPDEAQEAIKSLLSAVVGMVPVVGGVLGAGTGILLNKLWPSGNNAFWEAMEKRVREIARQEIGEFYRRMMEKHLDGIRTVLVNYHTEAVKVVNGEGNPETARTHYWIAINKIEGEVKDFTDEQYKYEVLPLYAQVANMHLALLRDGLANGSKIGLQESDFDTLKKKLVDYFGYEQLHAWVYGKHYKFVSDTFDDGCKRTMDHWKENFDYQRIMYLAAYDYLLIWKVATDPGKKVTSIPRRAELYLGPFGENRSEGLGSFVKWTNWPNVMPPRDHHLNAVQIWYNSYGLYGLWYKYDNGTTKSEGQEKLDSDVAPTANVNPVWIEKVTVRARTDDYFQIVAGLNFKDNLKNRCFDEDLAKNASETNQKVHEFGIHGWRMSRVHLLSFYRGNYVTGMVFGFRPNQDAWTPKQAQITPAHGSVHRLLNVSTGEFLGLDRYSSTEPAKARTGPGTVGQEWSFSRTADGTWRVTSNLTGRPLGITAEGALRDADGEATLWALAPGEDGTWSLADARSPQELLTAATGNRVAVTGSDGDAAAARWVVLPVLHPGHLAHRPTLYVAPYSAADGTAVVDMSVSNPATADQLSDWNLSFLLPAQTSTDLELDGDRARLQSCEAEDAGVRVAISGTGGPLAPGGLTTFTLRVRGNVDADTLRPTEVTLNRSTIVAA</sequence>
<dbReference type="CDD" id="cd00161">
    <property type="entry name" value="beta-trefoil_Ricin-like"/>
    <property type="match status" value="1"/>
</dbReference>
<dbReference type="InterPro" id="IPR038979">
    <property type="entry name" value="Pest_crys"/>
</dbReference>
<dbReference type="PANTHER" id="PTHR37003">
    <property type="entry name" value="ENDOTOXIN_N DOMAIN-CONTAINING PROTEIN-RELATED"/>
    <property type="match status" value="1"/>
</dbReference>
<dbReference type="InterPro" id="IPR005639">
    <property type="entry name" value="Pest_crys_dom_I"/>
</dbReference>
<keyword evidence="2" id="KW-0800">Toxin</keyword>
<dbReference type="Pfam" id="PF03945">
    <property type="entry name" value="Endotoxin_N"/>
    <property type="match status" value="1"/>
</dbReference>
<keyword evidence="4" id="KW-0843">Virulence</keyword>
<comment type="caution">
    <text evidence="6">The sequence shown here is derived from an EMBL/GenBank/DDBJ whole genome shotgun (WGS) entry which is preliminary data.</text>
</comment>
<reference evidence="6 7" key="1">
    <citation type="submission" date="2023-08" db="EMBL/GenBank/DDBJ databases">
        <authorList>
            <person name="Girao M."/>
            <person name="Carvalho M.F."/>
        </authorList>
    </citation>
    <scope>NUCLEOTIDE SEQUENCE [LARGE SCALE GENOMIC DNA]</scope>
    <source>
        <strain evidence="6 7">CT-R113</strain>
    </source>
</reference>
<dbReference type="EMBL" id="JAUZMY010000034">
    <property type="protein sequence ID" value="MEE2040759.1"/>
    <property type="molecule type" value="Genomic_DNA"/>
</dbReference>
<dbReference type="Gene3D" id="1.20.190.10">
    <property type="entry name" value="Pesticidal crystal protein, N-terminal domain"/>
    <property type="match status" value="1"/>
</dbReference>